<evidence type="ECO:0000313" key="1">
    <source>
        <dbReference type="EMBL" id="ALO26139.1"/>
    </source>
</evidence>
<dbReference type="Proteomes" id="UP000058857">
    <property type="component" value="Chromosome 1"/>
</dbReference>
<gene>
    <name evidence="1" type="ORF">LBBP_01860</name>
</gene>
<accession>A0A0S2IR61</accession>
<name>A0A0S2IR61_LEPBO</name>
<dbReference type="AlphaFoldDB" id="A0A0S2IR61"/>
<dbReference type="EMBL" id="CP012029">
    <property type="protein sequence ID" value="ALO26139.1"/>
    <property type="molecule type" value="Genomic_DNA"/>
</dbReference>
<evidence type="ECO:0000313" key="2">
    <source>
        <dbReference type="Proteomes" id="UP000058857"/>
    </source>
</evidence>
<protein>
    <submittedName>
        <fullName evidence="1">Uncharacterized protein</fullName>
    </submittedName>
</protein>
<dbReference type="PATRIC" id="fig|280505.15.peg.1823"/>
<proteinExistence type="predicted"/>
<organism evidence="1">
    <name type="scientific">Leptospira borgpetersenii serovar Ballum</name>
    <dbReference type="NCBI Taxonomy" id="280505"/>
    <lineage>
        <taxon>Bacteria</taxon>
        <taxon>Pseudomonadati</taxon>
        <taxon>Spirochaetota</taxon>
        <taxon>Spirochaetia</taxon>
        <taxon>Leptospirales</taxon>
        <taxon>Leptospiraceae</taxon>
        <taxon>Leptospira</taxon>
    </lineage>
</organism>
<sequence length="63" mass="7207">MELVSVCGNSAIITNLPKIMMTSFKIWRLIYSRSKRVVSAIDIEILRTVSDKNPLQETLSFTF</sequence>
<reference evidence="1 2" key="1">
    <citation type="journal article" date="2015" name="PLoS Negl. Trop. Dis.">
        <title>Distribution of Plasmids in Distinct Leptospira Pathogenic Species.</title>
        <authorList>
            <person name="Wang Y."/>
            <person name="Zhuang X."/>
            <person name="Zhong Y."/>
            <person name="Zhang C."/>
            <person name="Zhang Y."/>
            <person name="Zeng L."/>
            <person name="Zhu Y."/>
            <person name="He P."/>
            <person name="Dong K."/>
            <person name="Pal U."/>
            <person name="Guo X."/>
            <person name="Qin J."/>
        </authorList>
    </citation>
    <scope>NUCLEOTIDE SEQUENCE [LARGE SCALE GENOMIC DNA]</scope>
    <source>
        <strain evidence="1 2">56604</strain>
    </source>
</reference>